<evidence type="ECO:0000313" key="2">
    <source>
        <dbReference type="Proteomes" id="UP000295172"/>
    </source>
</evidence>
<evidence type="ECO:0000313" key="1">
    <source>
        <dbReference type="EMBL" id="TDD29771.1"/>
    </source>
</evidence>
<dbReference type="RefSeq" id="WP_132316008.1">
    <property type="nucleotide sequence ID" value="NZ_SMKR01000008.1"/>
</dbReference>
<gene>
    <name evidence="1" type="ORF">E1218_03115</name>
</gene>
<dbReference type="OrthoDB" id="3830871at2"/>
<dbReference type="EMBL" id="SMKR01000008">
    <property type="protein sequence ID" value="TDD29771.1"/>
    <property type="molecule type" value="Genomic_DNA"/>
</dbReference>
<dbReference type="AlphaFoldDB" id="A0A4R4XFS8"/>
<comment type="caution">
    <text evidence="1">The sequence shown here is derived from an EMBL/GenBank/DDBJ whole genome shotgun (WGS) entry which is preliminary data.</text>
</comment>
<protein>
    <submittedName>
        <fullName evidence="1">Uncharacterized protein</fullName>
    </submittedName>
</protein>
<proteinExistence type="predicted"/>
<dbReference type="Proteomes" id="UP000295172">
    <property type="component" value="Unassembled WGS sequence"/>
</dbReference>
<accession>A0A4R4XFS8</accession>
<organism evidence="1 2">
    <name type="scientific">Kribbella turkmenica</name>
    <dbReference type="NCBI Taxonomy" id="2530375"/>
    <lineage>
        <taxon>Bacteria</taxon>
        <taxon>Bacillati</taxon>
        <taxon>Actinomycetota</taxon>
        <taxon>Actinomycetes</taxon>
        <taxon>Propionibacteriales</taxon>
        <taxon>Kribbellaceae</taxon>
        <taxon>Kribbella</taxon>
    </lineage>
</organism>
<reference evidence="1 2" key="1">
    <citation type="submission" date="2019-02" db="EMBL/GenBank/DDBJ databases">
        <title>Draft genome sequences of novel Actinobacteria.</title>
        <authorList>
            <person name="Sahin N."/>
            <person name="Ay H."/>
            <person name="Saygin H."/>
        </authorList>
    </citation>
    <scope>NUCLEOTIDE SEQUENCE [LARGE SCALE GENOMIC DNA]</scope>
    <source>
        <strain evidence="1 2">16K104</strain>
    </source>
</reference>
<keyword evidence="2" id="KW-1185">Reference proteome</keyword>
<name>A0A4R4XFS8_9ACTN</name>
<sequence length="69" mass="7366">MVRGAKARLWTRNRNDISDRFPDIVAAVEAQLPESGGDGRLEVDSAGVAVIDELTRGPCDQISNGSRGV</sequence>